<proteinExistence type="predicted"/>
<dbReference type="GO" id="GO:0140580">
    <property type="term" value="F:mitochondrion autophagosome adaptor activity"/>
    <property type="evidence" value="ECO:0007669"/>
    <property type="project" value="InterPro"/>
</dbReference>
<dbReference type="PANTHER" id="PTHR38699:SF1">
    <property type="entry name" value="MITOPHAGY RECEPTOR ATG43"/>
    <property type="match status" value="1"/>
</dbReference>
<reference evidence="2" key="1">
    <citation type="submission" date="2021-03" db="EMBL/GenBank/DDBJ databases">
        <title>Draft genome sequence of rust myrtle Austropuccinia psidii MF-1, a brazilian biotype.</title>
        <authorList>
            <person name="Quecine M.C."/>
            <person name="Pachon D.M.R."/>
            <person name="Bonatelli M.L."/>
            <person name="Correr F.H."/>
            <person name="Franceschini L.M."/>
            <person name="Leite T.F."/>
            <person name="Margarido G.R.A."/>
            <person name="Almeida C.A."/>
            <person name="Ferrarezi J.A."/>
            <person name="Labate C.A."/>
        </authorList>
    </citation>
    <scope>NUCLEOTIDE SEQUENCE</scope>
    <source>
        <strain evidence="2">MF-1</strain>
    </source>
</reference>
<gene>
    <name evidence="2" type="ORF">O181_047540</name>
</gene>
<dbReference type="EMBL" id="AVOT02019936">
    <property type="protein sequence ID" value="MBW0507825.1"/>
    <property type="molecule type" value="Genomic_DNA"/>
</dbReference>
<sequence length="186" mass="21379">MNRLHFPSHPSSMEADEFDDDDDDILPSPSSSFFKLKVASHQIPAFQLPDLRFEQSYLQSLMPFFSFNRTTSNHSKESTNLLNDEEIQENSENDLPQIEIDQYYIGPNFCVNWKMVILVTIRDQGSIWGSATIMLSHLWRCHNVRSSKASLSYHGLKSSIAEKPTSTWKRFFGNLWGGFKPARTSP</sequence>
<dbReference type="GO" id="GO:0000423">
    <property type="term" value="P:mitophagy"/>
    <property type="evidence" value="ECO:0007669"/>
    <property type="project" value="InterPro"/>
</dbReference>
<feature type="region of interest" description="Disordered" evidence="1">
    <location>
        <begin position="1"/>
        <end position="22"/>
    </location>
</feature>
<evidence type="ECO:0000256" key="1">
    <source>
        <dbReference type="SAM" id="MobiDB-lite"/>
    </source>
</evidence>
<evidence type="ECO:0000313" key="3">
    <source>
        <dbReference type="Proteomes" id="UP000765509"/>
    </source>
</evidence>
<dbReference type="Pfam" id="PF08589">
    <property type="entry name" value="ATG43"/>
    <property type="match status" value="1"/>
</dbReference>
<dbReference type="Proteomes" id="UP000765509">
    <property type="component" value="Unassembled WGS sequence"/>
</dbReference>
<organism evidence="2 3">
    <name type="scientific">Austropuccinia psidii MF-1</name>
    <dbReference type="NCBI Taxonomy" id="1389203"/>
    <lineage>
        <taxon>Eukaryota</taxon>
        <taxon>Fungi</taxon>
        <taxon>Dikarya</taxon>
        <taxon>Basidiomycota</taxon>
        <taxon>Pucciniomycotina</taxon>
        <taxon>Pucciniomycetes</taxon>
        <taxon>Pucciniales</taxon>
        <taxon>Sphaerophragmiaceae</taxon>
        <taxon>Austropuccinia</taxon>
    </lineage>
</organism>
<accession>A0A9Q3DQE2</accession>
<dbReference type="OrthoDB" id="10257284at2759"/>
<dbReference type="AlphaFoldDB" id="A0A9Q3DQE2"/>
<name>A0A9Q3DQE2_9BASI</name>
<protein>
    <submittedName>
        <fullName evidence="2">Uncharacterized protein</fullName>
    </submittedName>
</protein>
<dbReference type="InterPro" id="IPR013898">
    <property type="entry name" value="Atg43"/>
</dbReference>
<dbReference type="PANTHER" id="PTHR38699">
    <property type="entry name" value="CHROMOSOME 1, WHOLE GENOME SHOTGUN SEQUENCE"/>
    <property type="match status" value="1"/>
</dbReference>
<evidence type="ECO:0000313" key="2">
    <source>
        <dbReference type="EMBL" id="MBW0507825.1"/>
    </source>
</evidence>
<comment type="caution">
    <text evidence="2">The sequence shown here is derived from an EMBL/GenBank/DDBJ whole genome shotgun (WGS) entry which is preliminary data.</text>
</comment>
<keyword evidence="3" id="KW-1185">Reference proteome</keyword>